<dbReference type="STRING" id="538381.GCA_001696535_00474"/>
<organism evidence="6 7">
    <name type="scientific">Stappia indica</name>
    <dbReference type="NCBI Taxonomy" id="538381"/>
    <lineage>
        <taxon>Bacteria</taxon>
        <taxon>Pseudomonadati</taxon>
        <taxon>Pseudomonadota</taxon>
        <taxon>Alphaproteobacteria</taxon>
        <taxon>Hyphomicrobiales</taxon>
        <taxon>Stappiaceae</taxon>
        <taxon>Stappia</taxon>
    </lineage>
</organism>
<sequence>MSFFTFLRDNLRWLGAGLLLTFFSSFGQTYFISLVAGDLRAEFGLSHGAFGGLYMAATLCSALSLTFVGKVVDTFPLALVAGGVVAGLALFTAGMASVSSVAMLFVVLYGLRLFGQGMMTHVAMTAMGRWYDAQRGRAVSIASLGIQCGEASLPLVFVTLAALLGWRGTWWLGVAVLVLVALPALLLLLKVERVPRGTIHTDERPVAQRQWTRAEVLRDPAYWIISAGTLAPPFIGTTIFFHQVYLVELRGWSMELFASAFMAMSAMTISCALLAGYLVDKVTALRLLPTFLLPLGLACVLLGSVTHPFAAFGFMALLGISYGFSSTLFGALWPEIYGAQHLGSIRSVTVAMMVFASALGPGLTGYLIDAGVPYSLQVYAMALYCLLAALALTLVSRHVRQRQAEGSVARDPASG</sequence>
<evidence type="ECO:0000256" key="4">
    <source>
        <dbReference type="SAM" id="Phobius"/>
    </source>
</evidence>
<feature type="transmembrane region" description="Helical" evidence="4">
    <location>
        <begin position="221"/>
        <end position="244"/>
    </location>
</feature>
<name>A0A285TUK0_9HYPH</name>
<gene>
    <name evidence="6" type="ORF">SAMN05421512_11484</name>
</gene>
<feature type="transmembrane region" description="Helical" evidence="4">
    <location>
        <begin position="285"/>
        <end position="303"/>
    </location>
</feature>
<feature type="transmembrane region" description="Helical" evidence="4">
    <location>
        <begin position="102"/>
        <end position="126"/>
    </location>
</feature>
<feature type="transmembrane region" description="Helical" evidence="4">
    <location>
        <begin position="51"/>
        <end position="68"/>
    </location>
</feature>
<feature type="transmembrane region" description="Helical" evidence="4">
    <location>
        <begin position="309"/>
        <end position="333"/>
    </location>
</feature>
<dbReference type="PROSITE" id="PS50850">
    <property type="entry name" value="MFS"/>
    <property type="match status" value="1"/>
</dbReference>
<feature type="transmembrane region" description="Helical" evidence="4">
    <location>
        <begin position="75"/>
        <end position="96"/>
    </location>
</feature>
<feature type="transmembrane region" description="Helical" evidence="4">
    <location>
        <begin position="256"/>
        <end position="278"/>
    </location>
</feature>
<dbReference type="OrthoDB" id="1404228at2"/>
<dbReference type="PANTHER" id="PTHR11360">
    <property type="entry name" value="MONOCARBOXYLATE TRANSPORTER"/>
    <property type="match status" value="1"/>
</dbReference>
<evidence type="ECO:0000256" key="2">
    <source>
        <dbReference type="ARBA" id="ARBA00022989"/>
    </source>
</evidence>
<feature type="transmembrane region" description="Helical" evidence="4">
    <location>
        <begin position="345"/>
        <end position="368"/>
    </location>
</feature>
<dbReference type="Pfam" id="PF07690">
    <property type="entry name" value="MFS_1"/>
    <property type="match status" value="1"/>
</dbReference>
<feature type="domain" description="Major facilitator superfamily (MFS) profile" evidence="5">
    <location>
        <begin position="13"/>
        <end position="400"/>
    </location>
</feature>
<keyword evidence="2 4" id="KW-1133">Transmembrane helix</keyword>
<evidence type="ECO:0000256" key="1">
    <source>
        <dbReference type="ARBA" id="ARBA00022692"/>
    </source>
</evidence>
<evidence type="ECO:0000313" key="6">
    <source>
        <dbReference type="EMBL" id="SOC25467.1"/>
    </source>
</evidence>
<evidence type="ECO:0000313" key="7">
    <source>
        <dbReference type="Proteomes" id="UP000219331"/>
    </source>
</evidence>
<evidence type="ECO:0000256" key="3">
    <source>
        <dbReference type="ARBA" id="ARBA00023136"/>
    </source>
</evidence>
<evidence type="ECO:0000259" key="5">
    <source>
        <dbReference type="PROSITE" id="PS50850"/>
    </source>
</evidence>
<dbReference type="RefSeq" id="WP_097176474.1">
    <property type="nucleotide sequence ID" value="NZ_OBML01000014.1"/>
</dbReference>
<dbReference type="InterPro" id="IPR036259">
    <property type="entry name" value="MFS_trans_sf"/>
</dbReference>
<feature type="transmembrane region" description="Helical" evidence="4">
    <location>
        <begin position="170"/>
        <end position="189"/>
    </location>
</feature>
<feature type="transmembrane region" description="Helical" evidence="4">
    <location>
        <begin position="374"/>
        <end position="395"/>
    </location>
</feature>
<dbReference type="EMBL" id="OBML01000014">
    <property type="protein sequence ID" value="SOC25467.1"/>
    <property type="molecule type" value="Genomic_DNA"/>
</dbReference>
<feature type="transmembrane region" description="Helical" evidence="4">
    <location>
        <begin position="138"/>
        <end position="164"/>
    </location>
</feature>
<dbReference type="InterPro" id="IPR020846">
    <property type="entry name" value="MFS_dom"/>
</dbReference>
<reference evidence="6 7" key="1">
    <citation type="submission" date="2017-08" db="EMBL/GenBank/DDBJ databases">
        <authorList>
            <person name="de Groot N.N."/>
        </authorList>
    </citation>
    <scope>NUCLEOTIDE SEQUENCE [LARGE SCALE GENOMIC DNA]</scope>
    <source>
        <strain evidence="6 7">USBA 352</strain>
    </source>
</reference>
<dbReference type="PANTHER" id="PTHR11360:SF308">
    <property type="entry name" value="BLL3089 PROTEIN"/>
    <property type="match status" value="1"/>
</dbReference>
<keyword evidence="3 4" id="KW-0472">Membrane</keyword>
<dbReference type="InterPro" id="IPR050327">
    <property type="entry name" value="Proton-linked_MCT"/>
</dbReference>
<proteinExistence type="predicted"/>
<dbReference type="InterPro" id="IPR011701">
    <property type="entry name" value="MFS"/>
</dbReference>
<dbReference type="AlphaFoldDB" id="A0A285TUK0"/>
<dbReference type="Proteomes" id="UP000219331">
    <property type="component" value="Unassembled WGS sequence"/>
</dbReference>
<protein>
    <submittedName>
        <fullName evidence="6">Sugar phosphate permease</fullName>
    </submittedName>
</protein>
<dbReference type="SUPFAM" id="SSF103473">
    <property type="entry name" value="MFS general substrate transporter"/>
    <property type="match status" value="1"/>
</dbReference>
<dbReference type="Gene3D" id="1.20.1250.20">
    <property type="entry name" value="MFS general substrate transporter like domains"/>
    <property type="match status" value="1"/>
</dbReference>
<keyword evidence="7" id="KW-1185">Reference proteome</keyword>
<accession>A0A285TUK0</accession>
<keyword evidence="1 4" id="KW-0812">Transmembrane</keyword>
<dbReference type="GO" id="GO:0022857">
    <property type="term" value="F:transmembrane transporter activity"/>
    <property type="evidence" value="ECO:0007669"/>
    <property type="project" value="InterPro"/>
</dbReference>